<evidence type="ECO:0000259" key="10">
    <source>
        <dbReference type="Pfam" id="PF01699"/>
    </source>
</evidence>
<accession>A0ABR2ZLV3</accession>
<feature type="compositionally biased region" description="Polar residues" evidence="8">
    <location>
        <begin position="13"/>
        <end position="27"/>
    </location>
</feature>
<comment type="similarity">
    <text evidence="2">Belongs to the Ca(2+):cation antiporter (CaCA) (TC 2.A.19) family.</text>
</comment>
<dbReference type="EMBL" id="JBBXMP010000119">
    <property type="protein sequence ID" value="KAL0061949.1"/>
    <property type="molecule type" value="Genomic_DNA"/>
</dbReference>
<dbReference type="PANTHER" id="PTHR31503">
    <property type="entry name" value="VACUOLAR CALCIUM ION TRANSPORTER"/>
    <property type="match status" value="1"/>
</dbReference>
<evidence type="ECO:0000313" key="12">
    <source>
        <dbReference type="Proteomes" id="UP001437256"/>
    </source>
</evidence>
<gene>
    <name evidence="11" type="ORF">AAF712_011233</name>
</gene>
<feature type="transmembrane region" description="Helical" evidence="9">
    <location>
        <begin position="228"/>
        <end position="247"/>
    </location>
</feature>
<keyword evidence="12" id="KW-1185">Reference proteome</keyword>
<proteinExistence type="inferred from homology"/>
<dbReference type="InterPro" id="IPR004837">
    <property type="entry name" value="NaCa_Exmemb"/>
</dbReference>
<feature type="domain" description="Sodium/calcium exchanger membrane region" evidence="10">
    <location>
        <begin position="149"/>
        <end position="285"/>
    </location>
</feature>
<keyword evidence="4 9" id="KW-0812">Transmembrane</keyword>
<evidence type="ECO:0000256" key="9">
    <source>
        <dbReference type="SAM" id="Phobius"/>
    </source>
</evidence>
<feature type="transmembrane region" description="Helical" evidence="9">
    <location>
        <begin position="268"/>
        <end position="286"/>
    </location>
</feature>
<sequence>MYDPTRDGPRDNTFPQPTPSKAQSAENPNVFYVPPKTPDLYRMESGVSVSSQSHLIDQHRTPSRNVNPWWKGWRVLLLGSWLNVLLVFVPVAWIFSIQFKHLQGFVFIFNTVALIPLIKASNSNFTITDRIHTLPPRRQMHEVATRELSLRIGGSKAGLVNASLSNVVETVVAIIALRKCELRIVQSSLIGSILSRLLLILGLCFFVGGVGRSEQIFDATTNQINSSLLIVSVGVLIFPSVYHFALSGNVNERMLQWQEDSILGMSRGVSIILMFIYVLYLVFQLVSHTHLYEELHERNRRFSRAIHAKTDHIKEKFSRRLSLGPNHPSRHAHQTGPRPLYLNLSAAKTLSSSEVTLAKLEGTYIPEGVDATQAPPSPKDSKSVLTIVPSDPAREKGVRYATPMPQSSAKPTDETPQEPQASWFFIAVALIFVTTAVAFTADGLVESMDGISKTIDKSWIALVLLPAVSSIAECSTAIGGSVKDQLTLSFNVAVGSSIQTAFFVLPLMVNVAWAMGKPLSLLFDPFDAVVLYISVQTMSHVVGDGKSNWLEGAILICLYLIIAVALWFYPGSPLPLAVGACT</sequence>
<keyword evidence="6" id="KW-0406">Ion transport</keyword>
<keyword evidence="7 9" id="KW-0472">Membrane</keyword>
<feature type="region of interest" description="Disordered" evidence="8">
    <location>
        <begin position="394"/>
        <end position="416"/>
    </location>
</feature>
<dbReference type="InterPro" id="IPR004713">
    <property type="entry name" value="CaH_exchang"/>
</dbReference>
<evidence type="ECO:0000256" key="1">
    <source>
        <dbReference type="ARBA" id="ARBA00004127"/>
    </source>
</evidence>
<feature type="transmembrane region" description="Helical" evidence="9">
    <location>
        <begin position="549"/>
        <end position="569"/>
    </location>
</feature>
<feature type="transmembrane region" description="Helical" evidence="9">
    <location>
        <begin position="421"/>
        <end position="439"/>
    </location>
</feature>
<dbReference type="Pfam" id="PF01699">
    <property type="entry name" value="Na_Ca_ex"/>
    <property type="match status" value="2"/>
</dbReference>
<feature type="compositionally biased region" description="Basic and acidic residues" evidence="8">
    <location>
        <begin position="1"/>
        <end position="10"/>
    </location>
</feature>
<comment type="subcellular location">
    <subcellularLocation>
        <location evidence="1">Endomembrane system</location>
        <topology evidence="1">Multi-pass membrane protein</topology>
    </subcellularLocation>
</comment>
<evidence type="ECO:0000256" key="3">
    <source>
        <dbReference type="ARBA" id="ARBA00022448"/>
    </source>
</evidence>
<evidence type="ECO:0000256" key="4">
    <source>
        <dbReference type="ARBA" id="ARBA00022692"/>
    </source>
</evidence>
<evidence type="ECO:0000256" key="5">
    <source>
        <dbReference type="ARBA" id="ARBA00022989"/>
    </source>
</evidence>
<dbReference type="PANTHER" id="PTHR31503:SF20">
    <property type="entry name" value="CA(2+)_H(+) EXCHANGER, PUTATIVE (EUROFUNG)-RELATED"/>
    <property type="match status" value="1"/>
</dbReference>
<evidence type="ECO:0000313" key="11">
    <source>
        <dbReference type="EMBL" id="KAL0061949.1"/>
    </source>
</evidence>
<feature type="transmembrane region" description="Helical" evidence="9">
    <location>
        <begin position="73"/>
        <end position="95"/>
    </location>
</feature>
<feature type="region of interest" description="Disordered" evidence="8">
    <location>
        <begin position="1"/>
        <end position="29"/>
    </location>
</feature>
<keyword evidence="5 9" id="KW-1133">Transmembrane helix</keyword>
<dbReference type="Gene3D" id="1.20.1420.30">
    <property type="entry name" value="NCX, central ion-binding region"/>
    <property type="match status" value="2"/>
</dbReference>
<comment type="caution">
    <text evidence="11">The sequence shown here is derived from an EMBL/GenBank/DDBJ whole genome shotgun (WGS) entry which is preliminary data.</text>
</comment>
<organism evidence="11 12">
    <name type="scientific">Marasmius tenuissimus</name>
    <dbReference type="NCBI Taxonomy" id="585030"/>
    <lineage>
        <taxon>Eukaryota</taxon>
        <taxon>Fungi</taxon>
        <taxon>Dikarya</taxon>
        <taxon>Basidiomycota</taxon>
        <taxon>Agaricomycotina</taxon>
        <taxon>Agaricomycetes</taxon>
        <taxon>Agaricomycetidae</taxon>
        <taxon>Agaricales</taxon>
        <taxon>Marasmiineae</taxon>
        <taxon>Marasmiaceae</taxon>
        <taxon>Marasmius</taxon>
    </lineage>
</organism>
<keyword evidence="3" id="KW-0813">Transport</keyword>
<evidence type="ECO:0000256" key="7">
    <source>
        <dbReference type="ARBA" id="ARBA00023136"/>
    </source>
</evidence>
<reference evidence="11 12" key="1">
    <citation type="submission" date="2024-05" db="EMBL/GenBank/DDBJ databases">
        <title>A draft genome resource for the thread blight pathogen Marasmius tenuissimus strain MS-2.</title>
        <authorList>
            <person name="Yulfo-Soto G.E."/>
            <person name="Baruah I.K."/>
            <person name="Amoako-Attah I."/>
            <person name="Bukari Y."/>
            <person name="Meinhardt L.W."/>
            <person name="Bailey B.A."/>
            <person name="Cohen S.P."/>
        </authorList>
    </citation>
    <scope>NUCLEOTIDE SEQUENCE [LARGE SCALE GENOMIC DNA]</scope>
    <source>
        <strain evidence="11 12">MS-2</strain>
    </source>
</reference>
<evidence type="ECO:0000256" key="8">
    <source>
        <dbReference type="SAM" id="MobiDB-lite"/>
    </source>
</evidence>
<feature type="domain" description="Sodium/calcium exchanger membrane region" evidence="10">
    <location>
        <begin position="427"/>
        <end position="567"/>
    </location>
</feature>
<feature type="transmembrane region" description="Helical" evidence="9">
    <location>
        <begin position="189"/>
        <end position="208"/>
    </location>
</feature>
<protein>
    <recommendedName>
        <fullName evidence="10">Sodium/calcium exchanger membrane region domain-containing protein</fullName>
    </recommendedName>
</protein>
<feature type="transmembrane region" description="Helical" evidence="9">
    <location>
        <begin position="488"/>
        <end position="509"/>
    </location>
</feature>
<evidence type="ECO:0000256" key="6">
    <source>
        <dbReference type="ARBA" id="ARBA00023065"/>
    </source>
</evidence>
<dbReference type="InterPro" id="IPR044880">
    <property type="entry name" value="NCX_ion-bd_dom_sf"/>
</dbReference>
<dbReference type="Proteomes" id="UP001437256">
    <property type="component" value="Unassembled WGS sequence"/>
</dbReference>
<name>A0ABR2ZLV3_9AGAR</name>
<feature type="transmembrane region" description="Helical" evidence="9">
    <location>
        <begin position="459"/>
        <end position="482"/>
    </location>
</feature>
<evidence type="ECO:0000256" key="2">
    <source>
        <dbReference type="ARBA" id="ARBA00008170"/>
    </source>
</evidence>